<dbReference type="EMBL" id="KU998245">
    <property type="protein sequence ID" value="ANA86498.1"/>
    <property type="molecule type" value="Genomic_DNA"/>
</dbReference>
<sequence length="423" mass="47482">MSNTEKMVARWISNPKGLRTTLAGCNVFSEGDVIYSYGRHFPLGILIRNDDGTIRHAVLNGDTYSVSTTRHQSEVRNALARAEITYVIVPFEALSNANIKAATIEPIDVKADGFEYTAQSSSVAPGGMIVDNVRAGYYGSRYVWVNDSTDHFVGSVAGGQLVKLDADGTYRWHSVRHWLGDAVFTAKTQPWGEFERTAYYVSSFDRQESRPLYFLSELPRPVSSFEDAMQSLKPEAVLTAEDMGREVTRQGDMFAIPTEITTAQIRRMGGVITKRTGPVRDWVENDYNFKMQDDTDFVPAVEAVDFTGDWSYWLSGQGKNYGRHWLWQMMPTTRITKPKHRREVEQADGTPLYGTAHTATEVATLPDGTMLARGSMYHHPWIAGDMWRNPDHARRKMGNGKAWHLIARNTVPTRESIAARAAA</sequence>
<reference evidence="2" key="1">
    <citation type="submission" date="2016-03" db="EMBL/GenBank/DDBJ databases">
        <authorList>
            <person name="Ploux O."/>
        </authorList>
    </citation>
    <scope>NUCLEOTIDE SEQUENCE [LARGE SCALE GENOMIC DNA]</scope>
</reference>
<name>A0A160DF19_9CAUD</name>
<evidence type="ECO:0000313" key="2">
    <source>
        <dbReference type="Proteomes" id="UP000204609"/>
    </source>
</evidence>
<dbReference type="GeneID" id="28800623"/>
<accession>A0A160DF19</accession>
<evidence type="ECO:0000313" key="1">
    <source>
        <dbReference type="EMBL" id="ANA86498.1"/>
    </source>
</evidence>
<dbReference type="RefSeq" id="YP_009274581.1">
    <property type="nucleotide sequence ID" value="NC_030917.1"/>
</dbReference>
<dbReference type="KEGG" id="vg:28800623"/>
<dbReference type="Proteomes" id="UP000204609">
    <property type="component" value="Segment"/>
</dbReference>
<organism evidence="1 2">
    <name type="scientific">Gordonia phage OneUp</name>
    <dbReference type="NCBI Taxonomy" id="1838074"/>
    <lineage>
        <taxon>Viruses</taxon>
        <taxon>Duplodnaviria</taxon>
        <taxon>Heunggongvirae</taxon>
        <taxon>Uroviricota</taxon>
        <taxon>Caudoviricetes</taxon>
        <taxon>Oneupvirus</taxon>
        <taxon>Oneupvirus oneup</taxon>
    </lineage>
</organism>
<proteinExistence type="predicted"/>
<gene>
    <name evidence="1" type="primary">165</name>
    <name evidence="1" type="ORF">PBI_ONEUP_165</name>
</gene>
<protein>
    <submittedName>
        <fullName evidence="1">Uncharacterized protein</fullName>
    </submittedName>
</protein>
<keyword evidence="2" id="KW-1185">Reference proteome</keyword>